<dbReference type="EMBL" id="JAIPUX010003289">
    <property type="protein sequence ID" value="KAH0620844.1"/>
    <property type="molecule type" value="Genomic_DNA"/>
</dbReference>
<evidence type="ECO:0000256" key="1">
    <source>
        <dbReference type="ARBA" id="ARBA00004245"/>
    </source>
</evidence>
<sequence>MSSTVHEDVCNHVKVVVRVRPESQKERDGNFGKVLQVVDKHMLVFDPKVEEVSFFHGKKQLYRDLNKRQNKDLKFMFDAVFGEDSSQLEVFEETTKTVLDGFLNGYNCTVLAYGATGAGKTHTMLGSPENPGVMYLTMMELYNSIERMKEEKHCAIAVSYLEVYNEQIHDLLVNSGALAVREDPQKGVVVHGLTLHQPKSAAEILQMLDYGNKNRTQHPTDVNASSSRSHAVFQIYLRQQDKTASINQNVRIAKMCLIDLAGSERASATKAKGARFREGANINRSLLALGNVINALADPKSKKQHIPYRNSKLTRLLKDSLGGNCRTIIIAAVSPSSLFYDDTYNTLKYASRAKDIRSSLKSNVVSLDSHISQYVKICQEQKKEIEMLKEKLRVYELSKVSGPSNHETDRFTNQQQLEISRFREILKCVFTNREEIRDELLKLELQLKENALKTSYQKHCHEQVEKICSPERLEKATGKHDHRIALLKTRRLHMEKKKEVEAKCFEDNTNWLHRVENEMRLLGHDGHIPQELCKDLQYYHLKLEVKDLKRQIDYMRTLASLQEQQYSQSEKILSASLPVLRKQYVALKNAGLANSVIEDDFREFEQLIHREKAVVWADQMVEEEPKQNDQPMMSAVMAFPGLVSYQNTPCRTPSDISSDKIKPHMQHKIEDGVPPNKRTRRKLMESPLTEQTPSRSSQLSPNHLGDSISKALHPIVYTPEACRNPVENLYTKTVVKSELHITSLQETNSRTAQVQEPLKQNSLRDIMHHMTPESHLNTTVTLYESNVNGTDYPSDVPRNNSQPSNSSGVLQSSSSSTELKHHQDPTAAKRIRQDVMLSNKPVRVPRGTGIRTRSWKQHNALRRPVKSNFKENVAADRKPGVSKTAF</sequence>
<dbReference type="PRINTS" id="PR00380">
    <property type="entry name" value="KINESINHEAVY"/>
</dbReference>
<dbReference type="Pfam" id="PF00225">
    <property type="entry name" value="Kinesin"/>
    <property type="match status" value="1"/>
</dbReference>
<dbReference type="PANTHER" id="PTHR47968">
    <property type="entry name" value="CENTROMERE PROTEIN E"/>
    <property type="match status" value="1"/>
</dbReference>
<feature type="region of interest" description="Disordered" evidence="8">
    <location>
        <begin position="785"/>
        <end position="851"/>
    </location>
</feature>
<reference evidence="10 11" key="1">
    <citation type="journal article" date="2022" name="Gigascience">
        <title>A chromosome-level genome assembly and annotation of the desert horned lizard, Phrynosoma platyrhinos, provides insight into chromosomal rearrangements among reptiles.</title>
        <authorList>
            <person name="Koochekian N."/>
            <person name="Ascanio A."/>
            <person name="Farleigh K."/>
            <person name="Card D.C."/>
            <person name="Schield D.R."/>
            <person name="Castoe T.A."/>
            <person name="Jezkova T."/>
        </authorList>
    </citation>
    <scope>NUCLEOTIDE SEQUENCE [LARGE SCALE GENOMIC DNA]</scope>
    <source>
        <strain evidence="10">NK-2021</strain>
    </source>
</reference>
<keyword evidence="6" id="KW-0493">Microtubule</keyword>
<feature type="compositionally biased region" description="Low complexity" evidence="8">
    <location>
        <begin position="801"/>
        <end position="816"/>
    </location>
</feature>
<evidence type="ECO:0000256" key="6">
    <source>
        <dbReference type="RuleBase" id="RU000394"/>
    </source>
</evidence>
<evidence type="ECO:0000256" key="4">
    <source>
        <dbReference type="ARBA" id="ARBA00023212"/>
    </source>
</evidence>
<evidence type="ECO:0000313" key="11">
    <source>
        <dbReference type="Proteomes" id="UP000826234"/>
    </source>
</evidence>
<feature type="coiled-coil region" evidence="7">
    <location>
        <begin position="371"/>
        <end position="398"/>
    </location>
</feature>
<feature type="region of interest" description="Disordered" evidence="8">
    <location>
        <begin position="864"/>
        <end position="886"/>
    </location>
</feature>
<keyword evidence="3 5" id="KW-0067">ATP-binding</keyword>
<keyword evidence="5 6" id="KW-0505">Motor protein</keyword>
<dbReference type="Gene3D" id="3.40.850.10">
    <property type="entry name" value="Kinesin motor domain"/>
    <property type="match status" value="1"/>
</dbReference>
<keyword evidence="11" id="KW-1185">Reference proteome</keyword>
<accession>A0ABQ7SU15</accession>
<evidence type="ECO:0000313" key="10">
    <source>
        <dbReference type="EMBL" id="KAH0620844.1"/>
    </source>
</evidence>
<dbReference type="InterPro" id="IPR027640">
    <property type="entry name" value="Kinesin-like_fam"/>
</dbReference>
<organism evidence="10 11">
    <name type="scientific">Phrynosoma platyrhinos</name>
    <name type="common">Desert horned lizard</name>
    <dbReference type="NCBI Taxonomy" id="52577"/>
    <lineage>
        <taxon>Eukaryota</taxon>
        <taxon>Metazoa</taxon>
        <taxon>Chordata</taxon>
        <taxon>Craniata</taxon>
        <taxon>Vertebrata</taxon>
        <taxon>Euteleostomi</taxon>
        <taxon>Lepidosauria</taxon>
        <taxon>Squamata</taxon>
        <taxon>Bifurcata</taxon>
        <taxon>Unidentata</taxon>
        <taxon>Episquamata</taxon>
        <taxon>Toxicofera</taxon>
        <taxon>Iguania</taxon>
        <taxon>Phrynosomatidae</taxon>
        <taxon>Phrynosomatinae</taxon>
        <taxon>Phrynosoma</taxon>
    </lineage>
</organism>
<feature type="domain" description="Kinesin motor" evidence="9">
    <location>
        <begin position="12"/>
        <end position="356"/>
    </location>
</feature>
<dbReference type="SUPFAM" id="SSF52540">
    <property type="entry name" value="P-loop containing nucleoside triphosphate hydrolases"/>
    <property type="match status" value="1"/>
</dbReference>
<comment type="similarity">
    <text evidence="5 6">Belongs to the TRAFAC class myosin-kinesin ATPase superfamily. Kinesin family.</text>
</comment>
<keyword evidence="7" id="KW-0175">Coiled coil</keyword>
<feature type="binding site" evidence="5">
    <location>
        <begin position="114"/>
        <end position="121"/>
    </location>
    <ligand>
        <name>ATP</name>
        <dbReference type="ChEBI" id="CHEBI:30616"/>
    </ligand>
</feature>
<dbReference type="PROSITE" id="PS50067">
    <property type="entry name" value="KINESIN_MOTOR_2"/>
    <property type="match status" value="1"/>
</dbReference>
<evidence type="ECO:0000256" key="2">
    <source>
        <dbReference type="ARBA" id="ARBA00022741"/>
    </source>
</evidence>
<dbReference type="InterPro" id="IPR027417">
    <property type="entry name" value="P-loop_NTPase"/>
</dbReference>
<name>A0ABQ7SU15_PHRPL</name>
<dbReference type="InterPro" id="IPR001752">
    <property type="entry name" value="Kinesin_motor_dom"/>
</dbReference>
<keyword evidence="4" id="KW-0963">Cytoplasm</keyword>
<dbReference type="CDD" id="cd01370">
    <property type="entry name" value="KISc_KIP3_like"/>
    <property type="match status" value="1"/>
</dbReference>
<proteinExistence type="inferred from homology"/>
<keyword evidence="2 5" id="KW-0547">Nucleotide-binding</keyword>
<keyword evidence="4" id="KW-0206">Cytoskeleton</keyword>
<dbReference type="InterPro" id="IPR019821">
    <property type="entry name" value="Kinesin_motor_CS"/>
</dbReference>
<evidence type="ECO:0000256" key="7">
    <source>
        <dbReference type="SAM" id="Coils"/>
    </source>
</evidence>
<comment type="caution">
    <text evidence="10">The sequence shown here is derived from an EMBL/GenBank/DDBJ whole genome shotgun (WGS) entry which is preliminary data.</text>
</comment>
<gene>
    <name evidence="10" type="ORF">JD844_021668</name>
</gene>
<evidence type="ECO:0000256" key="5">
    <source>
        <dbReference type="PROSITE-ProRule" id="PRU00283"/>
    </source>
</evidence>
<evidence type="ECO:0000256" key="3">
    <source>
        <dbReference type="ARBA" id="ARBA00022840"/>
    </source>
</evidence>
<comment type="subcellular location">
    <subcellularLocation>
        <location evidence="1">Cytoplasm</location>
        <location evidence="1">Cytoskeleton</location>
    </subcellularLocation>
</comment>
<dbReference type="InterPro" id="IPR036961">
    <property type="entry name" value="Kinesin_motor_dom_sf"/>
</dbReference>
<dbReference type="PROSITE" id="PS00411">
    <property type="entry name" value="KINESIN_MOTOR_1"/>
    <property type="match status" value="1"/>
</dbReference>
<protein>
    <recommendedName>
        <fullName evidence="6">Kinesin-like protein</fullName>
    </recommendedName>
</protein>
<evidence type="ECO:0000256" key="8">
    <source>
        <dbReference type="SAM" id="MobiDB-lite"/>
    </source>
</evidence>
<dbReference type="PANTHER" id="PTHR47968:SF73">
    <property type="entry name" value="KINESIN-LIKE PROTEIN"/>
    <property type="match status" value="1"/>
</dbReference>
<dbReference type="SMART" id="SM00129">
    <property type="entry name" value="KISc"/>
    <property type="match status" value="1"/>
</dbReference>
<evidence type="ECO:0000259" key="9">
    <source>
        <dbReference type="PROSITE" id="PS50067"/>
    </source>
</evidence>
<dbReference type="Proteomes" id="UP000826234">
    <property type="component" value="Unassembled WGS sequence"/>
</dbReference>